<evidence type="ECO:0000256" key="1">
    <source>
        <dbReference type="SAM" id="MobiDB-lite"/>
    </source>
</evidence>
<dbReference type="Proteomes" id="UP000002762">
    <property type="component" value="Unassembled WGS sequence"/>
</dbReference>
<evidence type="ECO:0000313" key="3">
    <source>
        <dbReference type="EMBL" id="EJP64625.1"/>
    </source>
</evidence>
<keyword evidence="2" id="KW-1133">Transmembrane helix</keyword>
<feature type="compositionally biased region" description="Basic and acidic residues" evidence="1">
    <location>
        <begin position="635"/>
        <end position="644"/>
    </location>
</feature>
<evidence type="ECO:0000256" key="2">
    <source>
        <dbReference type="SAM" id="Phobius"/>
    </source>
</evidence>
<dbReference type="RefSeq" id="XP_008599938.1">
    <property type="nucleotide sequence ID" value="XM_008601716.1"/>
</dbReference>
<feature type="transmembrane region" description="Helical" evidence="2">
    <location>
        <begin position="552"/>
        <end position="572"/>
    </location>
</feature>
<feature type="region of interest" description="Disordered" evidence="1">
    <location>
        <begin position="635"/>
        <end position="661"/>
    </location>
</feature>
<gene>
    <name evidence="3" type="ORF">BBA_06619</name>
</gene>
<dbReference type="InParanoid" id="J4W2D3"/>
<accession>J4W2D3</accession>
<reference evidence="3 4" key="1">
    <citation type="journal article" date="2012" name="Sci. Rep.">
        <title>Genomic perspectives on the evolution of fungal entomopathogenicity in Beauveria bassiana.</title>
        <authorList>
            <person name="Xiao G."/>
            <person name="Ying S.H."/>
            <person name="Zheng P."/>
            <person name="Wang Z.L."/>
            <person name="Zhang S."/>
            <person name="Xie X.Q."/>
            <person name="Shang Y."/>
            <person name="St Leger R.J."/>
            <person name="Zhao G.P."/>
            <person name="Wang C."/>
            <person name="Feng M.G."/>
        </authorList>
    </citation>
    <scope>NUCLEOTIDE SEQUENCE [LARGE SCALE GENOMIC DNA]</scope>
    <source>
        <strain evidence="3 4">ARSEF 2860</strain>
    </source>
</reference>
<sequence length="690" mass="76870">MASSSNVYIHNDHVDKALWTNWSGNRWTGSRMTMKKDTADLLNIFLGIFIIFIEAAFWGYISLGLFFLNHRRPRRDALHHQLQAVFRNVGSSLGTLTTLLKFWKVWGWYACWKRISLPAVAAVICIGFFVAGMPFILAKSLLDSQGVEILIRNVANCGFWVAAFTNSSTTSAALLVNQSREAVSYVDLCYNQDTPSNACDSHLAMRRLPTLAVFPARCPFSADACFYKNQFPAFQWQTDQLDSHVHFGINAPPRDRILLQRTTTCAPLDVDRFTKVTAGILRAEQITGVYFGRTPSQNFTYSVSNYESIAKPAYHIDVVWNHPSKGSASTGSFTPVPELSRTDADVSIVLLNNQLIAIKGTDGPCSDPFFSATNKTMPLQKDYYLPDRPITAIGCTDQYAFGNPVTGQWTEPMSASSTSNWPTLSKDWNLSLGQRAAMASLEWSVFSSGGIEGVILGLEIDALLAKKSPGMFSDFQNPIPNDQWKKEVGYWFNIGLAKLQFGLIGIAVGPRDPTLPDLQNMLHTLTVGQKDLEKRICTTQKLYSVDHKNYNAAGLIFLLVLGGLVGGVLPFLKHPLLRWLSRQKDPALQWNSYSTLQMQRIAIESIGVIAGAKWERLEADVPRLTPREASAGYLDIEHRDGDGRRHPKWSIGPGRKQPPPEYLYRKAESPDLLLAKTMAQSSLVLVGKYE</sequence>
<dbReference type="HOGENOM" id="CLU_014247_0_0_1"/>
<dbReference type="OrthoDB" id="4866232at2759"/>
<dbReference type="GeneID" id="19889631"/>
<evidence type="ECO:0000313" key="4">
    <source>
        <dbReference type="Proteomes" id="UP000002762"/>
    </source>
</evidence>
<keyword evidence="4" id="KW-1185">Reference proteome</keyword>
<organism evidence="3 4">
    <name type="scientific">Beauveria bassiana (strain ARSEF 2860)</name>
    <name type="common">White muscardine disease fungus</name>
    <name type="synonym">Tritirachium shiotae</name>
    <dbReference type="NCBI Taxonomy" id="655819"/>
    <lineage>
        <taxon>Eukaryota</taxon>
        <taxon>Fungi</taxon>
        <taxon>Dikarya</taxon>
        <taxon>Ascomycota</taxon>
        <taxon>Pezizomycotina</taxon>
        <taxon>Sordariomycetes</taxon>
        <taxon>Hypocreomycetidae</taxon>
        <taxon>Hypocreales</taxon>
        <taxon>Cordycipitaceae</taxon>
        <taxon>Beauveria</taxon>
    </lineage>
</organism>
<keyword evidence="2" id="KW-0472">Membrane</keyword>
<name>J4W2D3_BEAB2</name>
<dbReference type="EMBL" id="JH725168">
    <property type="protein sequence ID" value="EJP64625.1"/>
    <property type="molecule type" value="Genomic_DNA"/>
</dbReference>
<feature type="transmembrane region" description="Helical" evidence="2">
    <location>
        <begin position="44"/>
        <end position="68"/>
    </location>
</feature>
<keyword evidence="2" id="KW-0812">Transmembrane</keyword>
<proteinExistence type="predicted"/>
<protein>
    <submittedName>
        <fullName evidence="3">Uncharacterized protein</fullName>
    </submittedName>
</protein>
<feature type="transmembrane region" description="Helical" evidence="2">
    <location>
        <begin position="115"/>
        <end position="137"/>
    </location>
</feature>
<dbReference type="AlphaFoldDB" id="J4W2D3"/>